<comment type="caution">
    <text evidence="1">The sequence shown here is derived from an EMBL/GenBank/DDBJ whole genome shotgun (WGS) entry which is preliminary data.</text>
</comment>
<dbReference type="Proteomes" id="UP001157502">
    <property type="component" value="Chromosome 27"/>
</dbReference>
<gene>
    <name evidence="1" type="ORF">DPEC_G00291680</name>
</gene>
<evidence type="ECO:0000313" key="2">
    <source>
        <dbReference type="Proteomes" id="UP001157502"/>
    </source>
</evidence>
<accession>A0ACC2FHQ2</accession>
<keyword evidence="2" id="KW-1185">Reference proteome</keyword>
<name>A0ACC2FHQ2_DALPE</name>
<protein>
    <submittedName>
        <fullName evidence="1">Uncharacterized protein</fullName>
    </submittedName>
</protein>
<organism evidence="1 2">
    <name type="scientific">Dallia pectoralis</name>
    <name type="common">Alaska blackfish</name>
    <dbReference type="NCBI Taxonomy" id="75939"/>
    <lineage>
        <taxon>Eukaryota</taxon>
        <taxon>Metazoa</taxon>
        <taxon>Chordata</taxon>
        <taxon>Craniata</taxon>
        <taxon>Vertebrata</taxon>
        <taxon>Euteleostomi</taxon>
        <taxon>Actinopterygii</taxon>
        <taxon>Neopterygii</taxon>
        <taxon>Teleostei</taxon>
        <taxon>Protacanthopterygii</taxon>
        <taxon>Esociformes</taxon>
        <taxon>Umbridae</taxon>
        <taxon>Dallia</taxon>
    </lineage>
</organism>
<sequence>MGLCCDLLGWREGCCCSLRNIAIDSVRVQSTGVGMIRIFPDFSVQVTAAGGGAAGGMPSGPAVGRVPGTTNGNPQNVQGITSYQQRGAIPQSPERHRVSSAAGFEASQVPFTFSACLRSSVSGFLLPVFTLMNANDTQKGSCQRFLSSV</sequence>
<dbReference type="EMBL" id="CM055754">
    <property type="protein sequence ID" value="KAJ7990899.1"/>
    <property type="molecule type" value="Genomic_DNA"/>
</dbReference>
<reference evidence="1" key="1">
    <citation type="submission" date="2021-05" db="EMBL/GenBank/DDBJ databases">
        <authorList>
            <person name="Pan Q."/>
            <person name="Jouanno E."/>
            <person name="Zahm M."/>
            <person name="Klopp C."/>
            <person name="Cabau C."/>
            <person name="Louis A."/>
            <person name="Berthelot C."/>
            <person name="Parey E."/>
            <person name="Roest Crollius H."/>
            <person name="Montfort J."/>
            <person name="Robinson-Rechavi M."/>
            <person name="Bouchez O."/>
            <person name="Lampietro C."/>
            <person name="Lopez Roques C."/>
            <person name="Donnadieu C."/>
            <person name="Postlethwait J."/>
            <person name="Bobe J."/>
            <person name="Dillon D."/>
            <person name="Chandos A."/>
            <person name="von Hippel F."/>
            <person name="Guiguen Y."/>
        </authorList>
    </citation>
    <scope>NUCLEOTIDE SEQUENCE</scope>
    <source>
        <strain evidence="1">YG-Jan2019</strain>
    </source>
</reference>
<proteinExistence type="predicted"/>
<evidence type="ECO:0000313" key="1">
    <source>
        <dbReference type="EMBL" id="KAJ7990899.1"/>
    </source>
</evidence>